<feature type="transmembrane region" description="Helical" evidence="5">
    <location>
        <begin position="110"/>
        <end position="126"/>
    </location>
</feature>
<evidence type="ECO:0000256" key="5">
    <source>
        <dbReference type="SAM" id="Phobius"/>
    </source>
</evidence>
<comment type="subcellular location">
    <subcellularLocation>
        <location evidence="1">Membrane</location>
        <topology evidence="1">Multi-pass membrane protein</topology>
    </subcellularLocation>
</comment>
<feature type="transmembrane region" description="Helical" evidence="5">
    <location>
        <begin position="306"/>
        <end position="329"/>
    </location>
</feature>
<feature type="domain" description="Major facilitator superfamily (MFS) profile" evidence="6">
    <location>
        <begin position="43"/>
        <end position="500"/>
    </location>
</feature>
<evidence type="ECO:0000313" key="7">
    <source>
        <dbReference type="EMBL" id="PPJ60881.1"/>
    </source>
</evidence>
<sequence>MHDMHTMGTFDTEESENNTPCGSTAVDSICTSDQKKSTAFRLSFVGLGASAFVFQFDALALGVALPTIAAELKASSLKSFWANNIYLLCVVIAQPIFLDASEMVGRKHPLQLGLLLFFGGSLIFALGQHIDIIILGRTLQGVGGGAINILVETVVSDMTTLKERRMWLGLIGIPIAAGNALGLPISALLTAHVGWRWLGWINLPIIGLTLPLLQFSLHLRSPMDRKQILHTLKGYDWIGALLMTAGASLFVLPLSWGGSLYAWDSWRTLLPFIIGLLCLAALGYYERLLVRPFIPYRAIASRTAATTVAAGFCHGIILFTPIQYLPLLYQALPRLSLTTTAVYLVPCTVVPLLLTIMAMMAIGPLNLGYKGLILFSWTMVTTGLGLLALLDQGASPSMLMGVPIVWATGNAMLRLLILPIEASVKRQDDTAAAITQLLTARLLGGVVGLASGTAMFDSRFASRITRLEPLAGDLTPLNEASNAISFIARLRDIEVPLESLSIVQGAYLQAFRYVWYLMIGFGGLGLVCSLAIEEHIFEKTEYGVQRFVERTSPETARGSSPAVVS</sequence>
<feature type="transmembrane region" description="Helical" evidence="5">
    <location>
        <begin position="237"/>
        <end position="256"/>
    </location>
</feature>
<evidence type="ECO:0000256" key="2">
    <source>
        <dbReference type="ARBA" id="ARBA00022692"/>
    </source>
</evidence>
<dbReference type="PANTHER" id="PTHR23501:SF156">
    <property type="entry name" value="TRANSPORTER, PUTATIVE-RELATED"/>
    <property type="match status" value="1"/>
</dbReference>
<feature type="transmembrane region" description="Helical" evidence="5">
    <location>
        <begin position="197"/>
        <end position="217"/>
    </location>
</feature>
<dbReference type="SUPFAM" id="SSF103473">
    <property type="entry name" value="MFS general substrate transporter"/>
    <property type="match status" value="1"/>
</dbReference>
<keyword evidence="4 5" id="KW-0472">Membrane</keyword>
<reference evidence="8" key="1">
    <citation type="journal article" date="2017" name="bioRxiv">
        <title>Conservation of a gene cluster reveals novel cercosporin biosynthetic mechanisms and extends production to the genus Colletotrichum.</title>
        <authorList>
            <person name="de Jonge R."/>
            <person name="Ebert M.K."/>
            <person name="Huitt-Roehl C.R."/>
            <person name="Pal P."/>
            <person name="Suttle J.C."/>
            <person name="Spanner R.E."/>
            <person name="Neubauer J.D."/>
            <person name="Jurick W.M.II."/>
            <person name="Stott K.A."/>
            <person name="Secor G.A."/>
            <person name="Thomma B.P.H.J."/>
            <person name="Van de Peer Y."/>
            <person name="Townsend C.A."/>
            <person name="Bolton M.D."/>
        </authorList>
    </citation>
    <scope>NUCLEOTIDE SEQUENCE [LARGE SCALE GENOMIC DNA]</scope>
    <source>
        <strain evidence="8">CBS538.71</strain>
    </source>
</reference>
<dbReference type="Gene3D" id="1.20.1720.10">
    <property type="entry name" value="Multidrug resistance protein D"/>
    <property type="match status" value="1"/>
</dbReference>
<dbReference type="AlphaFoldDB" id="A0A2S6CME2"/>
<dbReference type="OrthoDB" id="4139357at2759"/>
<dbReference type="GO" id="GO:0005886">
    <property type="term" value="C:plasma membrane"/>
    <property type="evidence" value="ECO:0007669"/>
    <property type="project" value="TreeGrafter"/>
</dbReference>
<keyword evidence="8" id="KW-1185">Reference proteome</keyword>
<feature type="transmembrane region" description="Helical" evidence="5">
    <location>
        <begin position="80"/>
        <end position="98"/>
    </location>
</feature>
<evidence type="ECO:0000313" key="8">
    <source>
        <dbReference type="Proteomes" id="UP000237631"/>
    </source>
</evidence>
<dbReference type="PRINTS" id="PR01036">
    <property type="entry name" value="TCRTETB"/>
</dbReference>
<feature type="transmembrane region" description="Helical" evidence="5">
    <location>
        <begin position="268"/>
        <end position="285"/>
    </location>
</feature>
<feature type="transmembrane region" description="Helical" evidence="5">
    <location>
        <begin position="341"/>
        <end position="360"/>
    </location>
</feature>
<feature type="transmembrane region" description="Helical" evidence="5">
    <location>
        <begin position="44"/>
        <end position="68"/>
    </location>
</feature>
<dbReference type="EMBL" id="PNEN01000194">
    <property type="protein sequence ID" value="PPJ60881.1"/>
    <property type="molecule type" value="Genomic_DNA"/>
</dbReference>
<keyword evidence="2 5" id="KW-0812">Transmembrane</keyword>
<dbReference type="PANTHER" id="PTHR23501">
    <property type="entry name" value="MAJOR FACILITATOR SUPERFAMILY"/>
    <property type="match status" value="1"/>
</dbReference>
<organism evidence="7 8">
    <name type="scientific">Cercospora berteroae</name>
    <dbReference type="NCBI Taxonomy" id="357750"/>
    <lineage>
        <taxon>Eukaryota</taxon>
        <taxon>Fungi</taxon>
        <taxon>Dikarya</taxon>
        <taxon>Ascomycota</taxon>
        <taxon>Pezizomycotina</taxon>
        <taxon>Dothideomycetes</taxon>
        <taxon>Dothideomycetidae</taxon>
        <taxon>Mycosphaerellales</taxon>
        <taxon>Mycosphaerellaceae</taxon>
        <taxon>Cercospora</taxon>
    </lineage>
</organism>
<gene>
    <name evidence="7" type="ORF">CBER1_11208</name>
</gene>
<feature type="transmembrane region" description="Helical" evidence="5">
    <location>
        <begin position="167"/>
        <end position="191"/>
    </location>
</feature>
<evidence type="ECO:0000256" key="1">
    <source>
        <dbReference type="ARBA" id="ARBA00004141"/>
    </source>
</evidence>
<comment type="caution">
    <text evidence="7">The sequence shown here is derived from an EMBL/GenBank/DDBJ whole genome shotgun (WGS) entry which is preliminary data.</text>
</comment>
<feature type="transmembrane region" description="Helical" evidence="5">
    <location>
        <begin position="372"/>
        <end position="390"/>
    </location>
</feature>
<dbReference type="InterPro" id="IPR020846">
    <property type="entry name" value="MFS_dom"/>
</dbReference>
<feature type="transmembrane region" description="Helical" evidence="5">
    <location>
        <begin position="513"/>
        <end position="532"/>
    </location>
</feature>
<proteinExistence type="predicted"/>
<dbReference type="InterPro" id="IPR011701">
    <property type="entry name" value="MFS"/>
</dbReference>
<evidence type="ECO:0000256" key="4">
    <source>
        <dbReference type="ARBA" id="ARBA00023136"/>
    </source>
</evidence>
<evidence type="ECO:0000259" key="6">
    <source>
        <dbReference type="PROSITE" id="PS50850"/>
    </source>
</evidence>
<dbReference type="InterPro" id="IPR036259">
    <property type="entry name" value="MFS_trans_sf"/>
</dbReference>
<dbReference type="Pfam" id="PF07690">
    <property type="entry name" value="MFS_1"/>
    <property type="match status" value="1"/>
</dbReference>
<keyword evidence="3 5" id="KW-1133">Transmembrane helix</keyword>
<evidence type="ECO:0000256" key="3">
    <source>
        <dbReference type="ARBA" id="ARBA00022989"/>
    </source>
</evidence>
<accession>A0A2S6CME2</accession>
<name>A0A2S6CME2_9PEZI</name>
<dbReference type="GO" id="GO:0022857">
    <property type="term" value="F:transmembrane transporter activity"/>
    <property type="evidence" value="ECO:0007669"/>
    <property type="project" value="InterPro"/>
</dbReference>
<dbReference type="Proteomes" id="UP000237631">
    <property type="component" value="Unassembled WGS sequence"/>
</dbReference>
<feature type="transmembrane region" description="Helical" evidence="5">
    <location>
        <begin position="438"/>
        <end position="456"/>
    </location>
</feature>
<protein>
    <recommendedName>
        <fullName evidence="6">Major facilitator superfamily (MFS) profile domain-containing protein</fullName>
    </recommendedName>
</protein>
<feature type="transmembrane region" description="Helical" evidence="5">
    <location>
        <begin position="396"/>
        <end position="417"/>
    </location>
</feature>
<dbReference type="PROSITE" id="PS50850">
    <property type="entry name" value="MFS"/>
    <property type="match status" value="1"/>
</dbReference>